<sequence>MQDSTSGSWKRMSFGRGTYYDSIAFLNGTSPRIVTTFLTSRDLPEGRRKRRARPILARREKRAVYRDENDGQWRIICAPLNFPLEAGSVNDEFLLFLMDSQEIGLRFDGARQEISLLCDSRNGSEGNPRQRRVGSGFEERRSILWMAHKNVESRRRLTTFRTIFIFLFSTLESFLLSSKLLG</sequence>
<protein>
    <submittedName>
        <fullName evidence="2">Uncharacterized protein</fullName>
    </submittedName>
</protein>
<keyword evidence="1" id="KW-1133">Transmembrane helix</keyword>
<evidence type="ECO:0000313" key="2">
    <source>
        <dbReference type="EMBL" id="GIX67196.1"/>
    </source>
</evidence>
<keyword evidence="3" id="KW-1185">Reference proteome</keyword>
<dbReference type="EMBL" id="BPLQ01000068">
    <property type="protein sequence ID" value="GIX67196.1"/>
    <property type="molecule type" value="Genomic_DNA"/>
</dbReference>
<evidence type="ECO:0000256" key="1">
    <source>
        <dbReference type="SAM" id="Phobius"/>
    </source>
</evidence>
<dbReference type="Proteomes" id="UP001054837">
    <property type="component" value="Unassembled WGS sequence"/>
</dbReference>
<reference evidence="2 3" key="1">
    <citation type="submission" date="2021-06" db="EMBL/GenBank/DDBJ databases">
        <title>Caerostris darwini draft genome.</title>
        <authorList>
            <person name="Kono N."/>
            <person name="Arakawa K."/>
        </authorList>
    </citation>
    <scope>NUCLEOTIDE SEQUENCE [LARGE SCALE GENOMIC DNA]</scope>
</reference>
<gene>
    <name evidence="2" type="ORF">CDAR_474411</name>
</gene>
<comment type="caution">
    <text evidence="2">The sequence shown here is derived from an EMBL/GenBank/DDBJ whole genome shotgun (WGS) entry which is preliminary data.</text>
</comment>
<name>A0AAV4M704_9ARAC</name>
<keyword evidence="1" id="KW-0812">Transmembrane</keyword>
<dbReference type="AlphaFoldDB" id="A0AAV4M704"/>
<accession>A0AAV4M704</accession>
<organism evidence="2 3">
    <name type="scientific">Caerostris darwini</name>
    <dbReference type="NCBI Taxonomy" id="1538125"/>
    <lineage>
        <taxon>Eukaryota</taxon>
        <taxon>Metazoa</taxon>
        <taxon>Ecdysozoa</taxon>
        <taxon>Arthropoda</taxon>
        <taxon>Chelicerata</taxon>
        <taxon>Arachnida</taxon>
        <taxon>Araneae</taxon>
        <taxon>Araneomorphae</taxon>
        <taxon>Entelegynae</taxon>
        <taxon>Araneoidea</taxon>
        <taxon>Araneidae</taxon>
        <taxon>Caerostris</taxon>
    </lineage>
</organism>
<evidence type="ECO:0000313" key="3">
    <source>
        <dbReference type="Proteomes" id="UP001054837"/>
    </source>
</evidence>
<feature type="transmembrane region" description="Helical" evidence="1">
    <location>
        <begin position="158"/>
        <end position="176"/>
    </location>
</feature>
<keyword evidence="1" id="KW-0472">Membrane</keyword>
<proteinExistence type="predicted"/>